<dbReference type="PANTHER" id="PTHR43712:SF8">
    <property type="entry name" value="O-METHYLTRANSFERASE AF390-400"/>
    <property type="match status" value="1"/>
</dbReference>
<gene>
    <name evidence="5" type="ORF">H2200_006039</name>
</gene>
<dbReference type="Gene3D" id="3.40.50.150">
    <property type="entry name" value="Vaccinia Virus protein VP39"/>
    <property type="match status" value="1"/>
</dbReference>
<dbReference type="AlphaFoldDB" id="A0AA38XAF3"/>
<keyword evidence="3" id="KW-0949">S-adenosyl-L-methionine</keyword>
<dbReference type="PROSITE" id="PS51683">
    <property type="entry name" value="SAM_OMT_II"/>
    <property type="match status" value="1"/>
</dbReference>
<evidence type="ECO:0000256" key="2">
    <source>
        <dbReference type="ARBA" id="ARBA00022679"/>
    </source>
</evidence>
<keyword evidence="2" id="KW-0808">Transferase</keyword>
<keyword evidence="6" id="KW-1185">Reference proteome</keyword>
<dbReference type="PANTHER" id="PTHR43712">
    <property type="entry name" value="PUTATIVE (AFU_ORTHOLOGUE AFUA_4G14580)-RELATED"/>
    <property type="match status" value="1"/>
</dbReference>
<dbReference type="InterPro" id="IPR036390">
    <property type="entry name" value="WH_DNA-bd_sf"/>
</dbReference>
<dbReference type="InterPro" id="IPR036388">
    <property type="entry name" value="WH-like_DNA-bd_sf"/>
</dbReference>
<protein>
    <recommendedName>
        <fullName evidence="4">O-methyltransferase C-terminal domain-containing protein</fullName>
    </recommendedName>
</protein>
<comment type="caution">
    <text evidence="5">The sequence shown here is derived from an EMBL/GenBank/DDBJ whole genome shotgun (WGS) entry which is preliminary data.</text>
</comment>
<keyword evidence="1" id="KW-0489">Methyltransferase</keyword>
<dbReference type="InterPro" id="IPR001077">
    <property type="entry name" value="COMT_C"/>
</dbReference>
<evidence type="ECO:0000256" key="3">
    <source>
        <dbReference type="ARBA" id="ARBA00022691"/>
    </source>
</evidence>
<proteinExistence type="predicted"/>
<evidence type="ECO:0000313" key="5">
    <source>
        <dbReference type="EMBL" id="KAJ9609711.1"/>
    </source>
</evidence>
<dbReference type="InterPro" id="IPR016461">
    <property type="entry name" value="COMT-like"/>
</dbReference>
<sequence>MLPPVVATVQQVDEQMSRLVAAAKHYDPALSQDGTACRMRMISQAQELIRSLTNPADMGAVHLAQANELVAVRTLLHVKAFRHIPPDGSISLSALSGAMDVQEALLERLLRMVVCTGFLRQLQNADYAHTKFSLAYASIPGPGMHFQLIYDESFLMIDNYHLFLEQKGYKETDDQRYSPYTWKSGQEGKMVWEVMAQTPERLHAFQGGLAHLSHTTRLTGFYDFGKLNTESDRPILVDVGGGAGHSILRILQAHPQLQPNKFILQELKEPLEQARTVLPEQVCLMEHDFFTQQPVKAARAYLLRFVMHDYSDTVCVEILKQIVPAMAPDSLILISDFCLPELVSSTDLPAVTMDITMLNMGGKERSERGLTKILSAAGLELVKAYHADVGFGAIIEARLA</sequence>
<feature type="domain" description="O-methyltransferase C-terminal" evidence="4">
    <location>
        <begin position="188"/>
        <end position="379"/>
    </location>
</feature>
<dbReference type="SUPFAM" id="SSF46785">
    <property type="entry name" value="Winged helix' DNA-binding domain"/>
    <property type="match status" value="1"/>
</dbReference>
<dbReference type="Gene3D" id="1.10.10.10">
    <property type="entry name" value="Winged helix-like DNA-binding domain superfamily/Winged helix DNA-binding domain"/>
    <property type="match status" value="1"/>
</dbReference>
<dbReference type="InterPro" id="IPR029063">
    <property type="entry name" value="SAM-dependent_MTases_sf"/>
</dbReference>
<name>A0AA38XAF3_9EURO</name>
<dbReference type="Proteomes" id="UP001172673">
    <property type="component" value="Unassembled WGS sequence"/>
</dbReference>
<reference evidence="5" key="1">
    <citation type="submission" date="2022-10" db="EMBL/GenBank/DDBJ databases">
        <title>Culturing micro-colonial fungi from biological soil crusts in the Mojave desert and describing Neophaeococcomyces mojavensis, and introducing the new genera and species Taxawa tesnikishii.</title>
        <authorList>
            <person name="Kurbessoian T."/>
            <person name="Stajich J.E."/>
        </authorList>
    </citation>
    <scope>NUCLEOTIDE SEQUENCE</scope>
    <source>
        <strain evidence="5">TK_41</strain>
    </source>
</reference>
<dbReference type="GO" id="GO:0008171">
    <property type="term" value="F:O-methyltransferase activity"/>
    <property type="evidence" value="ECO:0007669"/>
    <property type="project" value="InterPro"/>
</dbReference>
<accession>A0AA38XAF3</accession>
<dbReference type="GO" id="GO:0032259">
    <property type="term" value="P:methylation"/>
    <property type="evidence" value="ECO:0007669"/>
    <property type="project" value="UniProtKB-KW"/>
</dbReference>
<dbReference type="Pfam" id="PF00891">
    <property type="entry name" value="Methyltransf_2"/>
    <property type="match status" value="1"/>
</dbReference>
<dbReference type="SUPFAM" id="SSF53335">
    <property type="entry name" value="S-adenosyl-L-methionine-dependent methyltransferases"/>
    <property type="match status" value="1"/>
</dbReference>
<evidence type="ECO:0000259" key="4">
    <source>
        <dbReference type="Pfam" id="PF00891"/>
    </source>
</evidence>
<evidence type="ECO:0000313" key="6">
    <source>
        <dbReference type="Proteomes" id="UP001172673"/>
    </source>
</evidence>
<organism evidence="5 6">
    <name type="scientific">Cladophialophora chaetospira</name>
    <dbReference type="NCBI Taxonomy" id="386627"/>
    <lineage>
        <taxon>Eukaryota</taxon>
        <taxon>Fungi</taxon>
        <taxon>Dikarya</taxon>
        <taxon>Ascomycota</taxon>
        <taxon>Pezizomycotina</taxon>
        <taxon>Eurotiomycetes</taxon>
        <taxon>Chaetothyriomycetidae</taxon>
        <taxon>Chaetothyriales</taxon>
        <taxon>Herpotrichiellaceae</taxon>
        <taxon>Cladophialophora</taxon>
    </lineage>
</organism>
<dbReference type="EMBL" id="JAPDRK010000008">
    <property type="protein sequence ID" value="KAJ9609711.1"/>
    <property type="molecule type" value="Genomic_DNA"/>
</dbReference>
<evidence type="ECO:0000256" key="1">
    <source>
        <dbReference type="ARBA" id="ARBA00022603"/>
    </source>
</evidence>